<keyword evidence="1" id="KW-1133">Transmembrane helix</keyword>
<evidence type="ECO:0000256" key="1">
    <source>
        <dbReference type="SAM" id="Phobius"/>
    </source>
</evidence>
<dbReference type="AlphaFoldDB" id="A0AAX3N5M3"/>
<proteinExistence type="predicted"/>
<feature type="transmembrane region" description="Helical" evidence="1">
    <location>
        <begin position="54"/>
        <end position="74"/>
    </location>
</feature>
<dbReference type="EMBL" id="CP118101">
    <property type="protein sequence ID" value="WDH84030.1"/>
    <property type="molecule type" value="Genomic_DNA"/>
</dbReference>
<evidence type="ECO:0000259" key="2">
    <source>
        <dbReference type="Pfam" id="PF14317"/>
    </source>
</evidence>
<keyword evidence="1" id="KW-0472">Membrane</keyword>
<sequence length="166" mass="19301">MKISIDFTKDDYWKLNKYVMFHMPQFKNMILLVMILLPILMCAALKVLGRSWEVSIILGLLIGILADLYVVFSVKLKVQRHVKTNKGLIGEHTIEVNEQGFTETTSINQTNYPWSKVAHLREDPQYFYVFVNDTQGIGVPKRGFANTAQQTEFRQLVEKYANRRWG</sequence>
<protein>
    <submittedName>
        <fullName evidence="3">YcxB family protein</fullName>
    </submittedName>
</protein>
<dbReference type="Pfam" id="PF14317">
    <property type="entry name" value="YcxB"/>
    <property type="match status" value="1"/>
</dbReference>
<dbReference type="InterPro" id="IPR025588">
    <property type="entry name" value="YcxB-like_C"/>
</dbReference>
<dbReference type="RefSeq" id="WP_205053607.1">
    <property type="nucleotide sequence ID" value="NZ_CP118101.1"/>
</dbReference>
<dbReference type="Proteomes" id="UP001220962">
    <property type="component" value="Chromosome"/>
</dbReference>
<accession>A0AAX3N5M3</accession>
<reference evidence="3" key="1">
    <citation type="submission" date="2023-02" db="EMBL/GenBank/DDBJ databases">
        <title>Pathogen: clinical or host-associated sample.</title>
        <authorList>
            <person name="Hergert J."/>
            <person name="Casey R."/>
            <person name="Wagner J."/>
            <person name="Young E.L."/>
            <person name="Oakeson K.F."/>
        </authorList>
    </citation>
    <scope>NUCLEOTIDE SEQUENCE</scope>
    <source>
        <strain evidence="3">2022CK-00830</strain>
    </source>
</reference>
<feature type="transmembrane region" description="Helical" evidence="1">
    <location>
        <begin position="29"/>
        <end position="48"/>
    </location>
</feature>
<name>A0AAX3N5M3_9BACL</name>
<feature type="domain" description="YcxB-like C-terminal" evidence="2">
    <location>
        <begin position="97"/>
        <end position="156"/>
    </location>
</feature>
<gene>
    <name evidence="3" type="ORF">PUW23_07385</name>
</gene>
<evidence type="ECO:0000313" key="4">
    <source>
        <dbReference type="Proteomes" id="UP001220962"/>
    </source>
</evidence>
<keyword evidence="1" id="KW-0812">Transmembrane</keyword>
<organism evidence="3 4">
    <name type="scientific">Paenibacillus urinalis</name>
    <dbReference type="NCBI Taxonomy" id="521520"/>
    <lineage>
        <taxon>Bacteria</taxon>
        <taxon>Bacillati</taxon>
        <taxon>Bacillota</taxon>
        <taxon>Bacilli</taxon>
        <taxon>Bacillales</taxon>
        <taxon>Paenibacillaceae</taxon>
        <taxon>Paenibacillus</taxon>
    </lineage>
</organism>
<evidence type="ECO:0000313" key="3">
    <source>
        <dbReference type="EMBL" id="WDH84030.1"/>
    </source>
</evidence>